<protein>
    <submittedName>
        <fullName evidence="1">Uncharacterized protein</fullName>
    </submittedName>
</protein>
<dbReference type="EMBL" id="JACHLI010000009">
    <property type="protein sequence ID" value="MBB4864016.1"/>
    <property type="molecule type" value="Genomic_DNA"/>
</dbReference>
<evidence type="ECO:0000313" key="1">
    <source>
        <dbReference type="EMBL" id="MBB4864016.1"/>
    </source>
</evidence>
<reference evidence="1 2" key="1">
    <citation type="submission" date="2020-08" db="EMBL/GenBank/DDBJ databases">
        <title>Functional genomics of gut bacteria from endangered species of beetles.</title>
        <authorList>
            <person name="Carlos-Shanley C."/>
        </authorList>
    </citation>
    <scope>NUCLEOTIDE SEQUENCE [LARGE SCALE GENOMIC DNA]</scope>
    <source>
        <strain evidence="1 2">S00179</strain>
    </source>
</reference>
<sequence length="32" mass="3375">MTSILFCLPLIRPPRSGLSAAFAQPSDSPVDS</sequence>
<gene>
    <name evidence="1" type="ORF">HNP46_002876</name>
</gene>
<name>A0A7W7KK93_PSENT</name>
<dbReference type="AlphaFoldDB" id="A0A7W7KK93"/>
<dbReference type="Proteomes" id="UP000566995">
    <property type="component" value="Unassembled WGS sequence"/>
</dbReference>
<accession>A0A7W7KK93</accession>
<proteinExistence type="predicted"/>
<organism evidence="1 2">
    <name type="scientific">Pseudomonas nitroreducens</name>
    <dbReference type="NCBI Taxonomy" id="46680"/>
    <lineage>
        <taxon>Bacteria</taxon>
        <taxon>Pseudomonadati</taxon>
        <taxon>Pseudomonadota</taxon>
        <taxon>Gammaproteobacteria</taxon>
        <taxon>Pseudomonadales</taxon>
        <taxon>Pseudomonadaceae</taxon>
        <taxon>Pseudomonas</taxon>
    </lineage>
</organism>
<evidence type="ECO:0000313" key="2">
    <source>
        <dbReference type="Proteomes" id="UP000566995"/>
    </source>
</evidence>
<comment type="caution">
    <text evidence="1">The sequence shown here is derived from an EMBL/GenBank/DDBJ whole genome shotgun (WGS) entry which is preliminary data.</text>
</comment>